<sequence length="230" mass="26357">MCFKNFFYLEVIWRENSALGKPTNGSSVYGNDYTNWSPDYATDGIVQKNDTEFFHSAFEQFPWIRIDLLEIAPISFIRVYNRKSLELKWKENSALGKPVEGSSIFGNNSADWDPSYATDGLVLNRCPKIFHSNFEPSPWIKVDLMNPLTISFIRVFNRPDVLGERFHDVAVEVTNNSDYIQRGFYKGPAATGETVDILCDYPTIARYVRLRITVGSGNSLHIQELEIYTI</sequence>
<dbReference type="Pfam" id="PF00754">
    <property type="entry name" value="F5_F8_type_C"/>
    <property type="match status" value="1"/>
</dbReference>
<dbReference type="InterPro" id="IPR000421">
    <property type="entry name" value="FA58C"/>
</dbReference>
<name>A0A8W8LQ72_MAGGI</name>
<feature type="domain" description="Fucolectin tachylectin-4 pentraxin-1" evidence="8">
    <location>
        <begin position="90"/>
        <end position="229"/>
    </location>
</feature>
<organism evidence="9 10">
    <name type="scientific">Magallana gigas</name>
    <name type="common">Pacific oyster</name>
    <name type="synonym">Crassostrea gigas</name>
    <dbReference type="NCBI Taxonomy" id="29159"/>
    <lineage>
        <taxon>Eukaryota</taxon>
        <taxon>Metazoa</taxon>
        <taxon>Spiralia</taxon>
        <taxon>Lophotrochozoa</taxon>
        <taxon>Mollusca</taxon>
        <taxon>Bivalvia</taxon>
        <taxon>Autobranchia</taxon>
        <taxon>Pteriomorphia</taxon>
        <taxon>Ostreida</taxon>
        <taxon>Ostreoidea</taxon>
        <taxon>Ostreidae</taxon>
        <taxon>Magallana</taxon>
    </lineage>
</organism>
<keyword evidence="10" id="KW-1185">Reference proteome</keyword>
<keyword evidence="7" id="KW-1015">Disulfide bond</keyword>
<dbReference type="InterPro" id="IPR008979">
    <property type="entry name" value="Galactose-bd-like_sf"/>
</dbReference>
<evidence type="ECO:0000256" key="2">
    <source>
        <dbReference type="ARBA" id="ARBA00010147"/>
    </source>
</evidence>
<dbReference type="AlphaFoldDB" id="A0A8W8LQ72"/>
<reference evidence="9" key="1">
    <citation type="submission" date="2022-08" db="UniProtKB">
        <authorList>
            <consortium name="EnsemblMetazoa"/>
        </authorList>
    </citation>
    <scope>IDENTIFICATION</scope>
    <source>
        <strain evidence="9">05x7-T-G4-1.051#20</strain>
    </source>
</reference>
<dbReference type="EnsemblMetazoa" id="G29237.1">
    <property type="protein sequence ID" value="G29237.1:cds"/>
    <property type="gene ID" value="G29237"/>
</dbReference>
<dbReference type="PANTHER" id="PTHR45713">
    <property type="entry name" value="FTP DOMAIN-CONTAINING PROTEIN"/>
    <property type="match status" value="1"/>
</dbReference>
<dbReference type="Gene3D" id="2.60.120.260">
    <property type="entry name" value="Galactose-binding domain-like"/>
    <property type="match status" value="2"/>
</dbReference>
<dbReference type="GO" id="GO:0001868">
    <property type="term" value="P:regulation of complement activation, lectin pathway"/>
    <property type="evidence" value="ECO:0007669"/>
    <property type="project" value="UniProtKB-ARBA"/>
</dbReference>
<dbReference type="PANTHER" id="PTHR45713:SF6">
    <property type="entry name" value="F5_8 TYPE C DOMAIN-CONTAINING PROTEIN"/>
    <property type="match status" value="1"/>
</dbReference>
<dbReference type="InterPro" id="IPR006585">
    <property type="entry name" value="FTP1"/>
</dbReference>
<keyword evidence="4" id="KW-0479">Metal-binding</keyword>
<evidence type="ECO:0000313" key="10">
    <source>
        <dbReference type="Proteomes" id="UP000005408"/>
    </source>
</evidence>
<evidence type="ECO:0000256" key="1">
    <source>
        <dbReference type="ARBA" id="ARBA00002219"/>
    </source>
</evidence>
<keyword evidence="6" id="KW-0106">Calcium</keyword>
<evidence type="ECO:0000313" key="9">
    <source>
        <dbReference type="EnsemblMetazoa" id="G29237.1:cds"/>
    </source>
</evidence>
<protein>
    <recommendedName>
        <fullName evidence="8">Fucolectin tachylectin-4 pentraxin-1 domain-containing protein</fullName>
    </recommendedName>
</protein>
<evidence type="ECO:0000256" key="6">
    <source>
        <dbReference type="ARBA" id="ARBA00022837"/>
    </source>
</evidence>
<proteinExistence type="inferred from homology"/>
<accession>A0A8W8LQ72</accession>
<comment type="subunit">
    <text evidence="3">Homotrimer.</text>
</comment>
<dbReference type="SUPFAM" id="SSF49785">
    <property type="entry name" value="Galactose-binding domain-like"/>
    <property type="match status" value="2"/>
</dbReference>
<evidence type="ECO:0000256" key="5">
    <source>
        <dbReference type="ARBA" id="ARBA00022734"/>
    </source>
</evidence>
<keyword evidence="5" id="KW-0430">Lectin</keyword>
<comment type="function">
    <text evidence="1">Acts as a defensive agent. Recognizes blood group fucosylated oligosaccharides including A, B, H and Lewis B-type antigens. Does not recognize Lewis A antigen and has low affinity for monovalent haptens.</text>
</comment>
<dbReference type="Proteomes" id="UP000005408">
    <property type="component" value="Unassembled WGS sequence"/>
</dbReference>
<dbReference type="GO" id="GO:0042806">
    <property type="term" value="F:fucose binding"/>
    <property type="evidence" value="ECO:0007669"/>
    <property type="project" value="UniProtKB-ARBA"/>
</dbReference>
<dbReference type="InterPro" id="IPR051941">
    <property type="entry name" value="BG_Antigen-Binding_Lectin"/>
</dbReference>
<evidence type="ECO:0000256" key="4">
    <source>
        <dbReference type="ARBA" id="ARBA00022723"/>
    </source>
</evidence>
<evidence type="ECO:0000256" key="7">
    <source>
        <dbReference type="ARBA" id="ARBA00023157"/>
    </source>
</evidence>
<comment type="similarity">
    <text evidence="2">Belongs to the fucolectin family.</text>
</comment>
<evidence type="ECO:0000256" key="3">
    <source>
        <dbReference type="ARBA" id="ARBA00011233"/>
    </source>
</evidence>
<dbReference type="GO" id="GO:0010185">
    <property type="term" value="P:regulation of cellular defense response"/>
    <property type="evidence" value="ECO:0007669"/>
    <property type="project" value="UniProtKB-ARBA"/>
</dbReference>
<evidence type="ECO:0000259" key="8">
    <source>
        <dbReference type="SMART" id="SM00607"/>
    </source>
</evidence>
<dbReference type="GO" id="GO:0046872">
    <property type="term" value="F:metal ion binding"/>
    <property type="evidence" value="ECO:0007669"/>
    <property type="project" value="UniProtKB-KW"/>
</dbReference>
<dbReference type="SMART" id="SM00607">
    <property type="entry name" value="FTP"/>
    <property type="match status" value="1"/>
</dbReference>